<protein>
    <submittedName>
        <fullName evidence="1">Uncharacterized protein</fullName>
    </submittedName>
</protein>
<organism evidence="1 2">
    <name type="scientific">Bacillus spizizenii</name>
    <name type="common">Bacillus subtilis subsp. spizizenii</name>
    <dbReference type="NCBI Taxonomy" id="96241"/>
    <lineage>
        <taxon>Bacteria</taxon>
        <taxon>Bacillati</taxon>
        <taxon>Bacillota</taxon>
        <taxon>Bacilli</taxon>
        <taxon>Bacillales</taxon>
        <taxon>Bacillaceae</taxon>
        <taxon>Bacillus</taxon>
    </lineage>
</organism>
<dbReference type="EMBL" id="JALANJ010000003">
    <property type="protein sequence ID" value="MCY8119620.1"/>
    <property type="molecule type" value="Genomic_DNA"/>
</dbReference>
<reference evidence="1" key="1">
    <citation type="submission" date="2022-02" db="EMBL/GenBank/DDBJ databases">
        <title>Crop Bioprotection Bacillus Genome Sequencing.</title>
        <authorList>
            <person name="Dunlap C."/>
        </authorList>
    </citation>
    <scope>NUCLEOTIDE SEQUENCE</scope>
    <source>
        <strain evidence="1">M18B4</strain>
    </source>
</reference>
<dbReference type="AlphaFoldDB" id="A0A9Q4DL50"/>
<dbReference type="Proteomes" id="UP001070352">
    <property type="component" value="Unassembled WGS sequence"/>
</dbReference>
<evidence type="ECO:0000313" key="1">
    <source>
        <dbReference type="EMBL" id="MCY8119620.1"/>
    </source>
</evidence>
<name>A0A9Q4DL50_BACSC</name>
<proteinExistence type="predicted"/>
<sequence length="99" mass="11124">MILKITRGKNFAFIDNEGEVLHQVKISGNNDVIVKSLNNIINVQTGVRFKGELVGIPDKLVLRKGDQPVKVNKASNLYLSEYLTRDLKLQGFDVEVVKE</sequence>
<evidence type="ECO:0000313" key="2">
    <source>
        <dbReference type="Proteomes" id="UP001070352"/>
    </source>
</evidence>
<comment type="caution">
    <text evidence="1">The sequence shown here is derived from an EMBL/GenBank/DDBJ whole genome shotgun (WGS) entry which is preliminary data.</text>
</comment>
<gene>
    <name evidence="1" type="ORF">MOC45_03200</name>
</gene>
<accession>A0A9Q4DL50</accession>